<dbReference type="Proteomes" id="UP001610334">
    <property type="component" value="Unassembled WGS sequence"/>
</dbReference>
<organism evidence="1 2">
    <name type="scientific">Aspergillus granulosus</name>
    <dbReference type="NCBI Taxonomy" id="176169"/>
    <lineage>
        <taxon>Eukaryota</taxon>
        <taxon>Fungi</taxon>
        <taxon>Dikarya</taxon>
        <taxon>Ascomycota</taxon>
        <taxon>Pezizomycotina</taxon>
        <taxon>Eurotiomycetes</taxon>
        <taxon>Eurotiomycetidae</taxon>
        <taxon>Eurotiales</taxon>
        <taxon>Aspergillaceae</taxon>
        <taxon>Aspergillus</taxon>
        <taxon>Aspergillus subgen. Nidulantes</taxon>
    </lineage>
</organism>
<keyword evidence="2" id="KW-1185">Reference proteome</keyword>
<evidence type="ECO:0000313" key="2">
    <source>
        <dbReference type="Proteomes" id="UP001610334"/>
    </source>
</evidence>
<proteinExistence type="predicted"/>
<dbReference type="EMBL" id="JBFXLT010000015">
    <property type="protein sequence ID" value="KAL2818052.1"/>
    <property type="molecule type" value="Genomic_DNA"/>
</dbReference>
<gene>
    <name evidence="1" type="ORF">BJX63DRAFT_384383</name>
</gene>
<reference evidence="1 2" key="1">
    <citation type="submission" date="2024-07" db="EMBL/GenBank/DDBJ databases">
        <title>Section-level genome sequencing and comparative genomics of Aspergillus sections Usti and Cavernicolus.</title>
        <authorList>
            <consortium name="Lawrence Berkeley National Laboratory"/>
            <person name="Nybo J.L."/>
            <person name="Vesth T.C."/>
            <person name="Theobald S."/>
            <person name="Frisvad J.C."/>
            <person name="Larsen T.O."/>
            <person name="Kjaerboelling I."/>
            <person name="Rothschild-Mancinelli K."/>
            <person name="Lyhne E.K."/>
            <person name="Kogle M.E."/>
            <person name="Barry K."/>
            <person name="Clum A."/>
            <person name="Na H."/>
            <person name="Ledsgaard L."/>
            <person name="Lin J."/>
            <person name="Lipzen A."/>
            <person name="Kuo A."/>
            <person name="Riley R."/>
            <person name="Mondo S."/>
            <person name="Labutti K."/>
            <person name="Haridas S."/>
            <person name="Pangalinan J."/>
            <person name="Salamov A.A."/>
            <person name="Simmons B.A."/>
            <person name="Magnuson J.K."/>
            <person name="Chen J."/>
            <person name="Drula E."/>
            <person name="Henrissat B."/>
            <person name="Wiebenga A."/>
            <person name="Lubbers R.J."/>
            <person name="Gomes A.C."/>
            <person name="Makela M.R."/>
            <person name="Stajich J."/>
            <person name="Grigoriev I.V."/>
            <person name="Mortensen U.H."/>
            <person name="De Vries R.P."/>
            <person name="Baker S.E."/>
            <person name="Andersen M.R."/>
        </authorList>
    </citation>
    <scope>NUCLEOTIDE SEQUENCE [LARGE SCALE GENOMIC DNA]</scope>
    <source>
        <strain evidence="1 2">CBS 588.65</strain>
    </source>
</reference>
<evidence type="ECO:0000313" key="1">
    <source>
        <dbReference type="EMBL" id="KAL2818052.1"/>
    </source>
</evidence>
<comment type="caution">
    <text evidence="1">The sequence shown here is derived from an EMBL/GenBank/DDBJ whole genome shotgun (WGS) entry which is preliminary data.</text>
</comment>
<protein>
    <recommendedName>
        <fullName evidence="3">N-acetyltransferase domain-containing protein</fullName>
    </recommendedName>
</protein>
<accession>A0ABR4HTI3</accession>
<sequence>MSLPLYDCFILPYDSKSVCQWASKFIDFRLTALKSAPKDSTSSYELEAAIPEHEWVSTLSKPAFRVLLCTPRHAGDAATPVWDREWAGILCMHGPRYKHQTTDNCTTSTWYLGSGFVVPTHRGNRALRELFFFGVQQARNLDLRLHHQRRFQTAACRTSIQIIAWADDPKTIGYYRTGGLRITERLTLEEYSKRGWNLLYNQDHLRMPIVVMEKDIMSQETVIMSRL</sequence>
<evidence type="ECO:0008006" key="3">
    <source>
        <dbReference type="Google" id="ProtNLM"/>
    </source>
</evidence>
<name>A0ABR4HTI3_9EURO</name>